<dbReference type="InterPro" id="IPR000160">
    <property type="entry name" value="GGDEF_dom"/>
</dbReference>
<dbReference type="InterPro" id="IPR050469">
    <property type="entry name" value="Diguanylate_Cyclase"/>
</dbReference>
<dbReference type="FunFam" id="3.30.70.270:FF:000001">
    <property type="entry name" value="Diguanylate cyclase domain protein"/>
    <property type="match status" value="1"/>
</dbReference>
<gene>
    <name evidence="3" type="primary">ydaM_2</name>
    <name evidence="3" type="ORF">NCTC13163_01603</name>
</gene>
<dbReference type="CDD" id="cd01949">
    <property type="entry name" value="GGDEF"/>
    <property type="match status" value="1"/>
</dbReference>
<dbReference type="InterPro" id="IPR043128">
    <property type="entry name" value="Rev_trsase/Diguanyl_cyclase"/>
</dbReference>
<dbReference type="PROSITE" id="PS50887">
    <property type="entry name" value="GGDEF"/>
    <property type="match status" value="1"/>
</dbReference>
<evidence type="ECO:0000259" key="2">
    <source>
        <dbReference type="PROSITE" id="PS50887"/>
    </source>
</evidence>
<dbReference type="Proteomes" id="UP000254060">
    <property type="component" value="Unassembled WGS sequence"/>
</dbReference>
<dbReference type="GO" id="GO:0052621">
    <property type="term" value="F:diguanylate cyclase activity"/>
    <property type="evidence" value="ECO:0007669"/>
    <property type="project" value="UniProtKB-EC"/>
</dbReference>
<dbReference type="InterPro" id="IPR013656">
    <property type="entry name" value="PAS_4"/>
</dbReference>
<dbReference type="NCBIfam" id="TIGR00254">
    <property type="entry name" value="GGDEF"/>
    <property type="match status" value="1"/>
</dbReference>
<dbReference type="AlphaFoldDB" id="A0A377FV59"/>
<dbReference type="EMBL" id="UGGP01000001">
    <property type="protein sequence ID" value="STO08233.1"/>
    <property type="molecule type" value="Genomic_DNA"/>
</dbReference>
<dbReference type="PANTHER" id="PTHR45138">
    <property type="entry name" value="REGULATORY COMPONENTS OF SENSORY TRANSDUCTION SYSTEM"/>
    <property type="match status" value="1"/>
</dbReference>
<dbReference type="InterPro" id="IPR000014">
    <property type="entry name" value="PAS"/>
</dbReference>
<feature type="domain" description="PAC" evidence="1">
    <location>
        <begin position="79"/>
        <end position="135"/>
    </location>
</feature>
<keyword evidence="3" id="KW-0548">Nucleotidyltransferase</keyword>
<keyword evidence="3" id="KW-0808">Transferase</keyword>
<dbReference type="SUPFAM" id="SSF55073">
    <property type="entry name" value="Nucleotide cyclase"/>
    <property type="match status" value="1"/>
</dbReference>
<sequence length="294" mass="32544">MSPMADPREHQDAITARIDPSSWDELPIGLFAFDLGGRIINYNDAFIELLGVSVTTGLAFERCTSPQLNLVEASNRVLSGETVRVSGWYHGPERQPRFIRATMSPSVQHDGHITGGVGIIEDATEQRRYEERMEHLSSLDPLTELYNRKKVNDLLAAVAENPSQSSDAAVIMLDIDYFKLVNDTFGHPTGDLVLRAIAQLLRRNIRKTDAIGRWGGEEFLIVAPHSTLSEGVRLADKLRQKVNDEPFGPVPHVTCSFGVSSFEGGKSVEQVLKDADEALYVAKNMGRNQVSSKR</sequence>
<dbReference type="SMART" id="SM00267">
    <property type="entry name" value="GGDEF"/>
    <property type="match status" value="1"/>
</dbReference>
<name>A0A377FV59_9BACL</name>
<dbReference type="InterPro" id="IPR000700">
    <property type="entry name" value="PAS-assoc_C"/>
</dbReference>
<dbReference type="PROSITE" id="PS50113">
    <property type="entry name" value="PAC"/>
    <property type="match status" value="1"/>
</dbReference>
<evidence type="ECO:0000259" key="1">
    <source>
        <dbReference type="PROSITE" id="PS50113"/>
    </source>
</evidence>
<protein>
    <submittedName>
        <fullName evidence="3">Probable diguanylate cyclase YdaM</fullName>
        <ecNumber evidence="3">2.7.7.65</ecNumber>
    </submittedName>
</protein>
<dbReference type="Gene3D" id="3.30.70.270">
    <property type="match status" value="1"/>
</dbReference>
<evidence type="ECO:0000313" key="3">
    <source>
        <dbReference type="EMBL" id="STO08233.1"/>
    </source>
</evidence>
<dbReference type="Gene3D" id="3.30.450.20">
    <property type="entry name" value="PAS domain"/>
    <property type="match status" value="1"/>
</dbReference>
<feature type="domain" description="GGDEF" evidence="2">
    <location>
        <begin position="166"/>
        <end position="294"/>
    </location>
</feature>
<dbReference type="GO" id="GO:1902201">
    <property type="term" value="P:negative regulation of bacterial-type flagellum-dependent cell motility"/>
    <property type="evidence" value="ECO:0007669"/>
    <property type="project" value="TreeGrafter"/>
</dbReference>
<evidence type="ECO:0000313" key="4">
    <source>
        <dbReference type="Proteomes" id="UP000254060"/>
    </source>
</evidence>
<dbReference type="SUPFAM" id="SSF55785">
    <property type="entry name" value="PYP-like sensor domain (PAS domain)"/>
    <property type="match status" value="1"/>
</dbReference>
<dbReference type="CDD" id="cd00130">
    <property type="entry name" value="PAS"/>
    <property type="match status" value="1"/>
</dbReference>
<dbReference type="InterPro" id="IPR035965">
    <property type="entry name" value="PAS-like_dom_sf"/>
</dbReference>
<proteinExistence type="predicted"/>
<dbReference type="GO" id="GO:0043709">
    <property type="term" value="P:cell adhesion involved in single-species biofilm formation"/>
    <property type="evidence" value="ECO:0007669"/>
    <property type="project" value="TreeGrafter"/>
</dbReference>
<dbReference type="EC" id="2.7.7.65" evidence="3"/>
<dbReference type="NCBIfam" id="TIGR00229">
    <property type="entry name" value="sensory_box"/>
    <property type="match status" value="1"/>
</dbReference>
<organism evidence="3 4">
    <name type="scientific">Exiguobacterium aurantiacum</name>
    <dbReference type="NCBI Taxonomy" id="33987"/>
    <lineage>
        <taxon>Bacteria</taxon>
        <taxon>Bacillati</taxon>
        <taxon>Bacillota</taxon>
        <taxon>Bacilli</taxon>
        <taxon>Bacillales</taxon>
        <taxon>Bacillales Family XII. Incertae Sedis</taxon>
        <taxon>Exiguobacterium</taxon>
    </lineage>
</organism>
<dbReference type="InterPro" id="IPR029787">
    <property type="entry name" value="Nucleotide_cyclase"/>
</dbReference>
<dbReference type="Pfam" id="PF08448">
    <property type="entry name" value="PAS_4"/>
    <property type="match status" value="1"/>
</dbReference>
<dbReference type="PANTHER" id="PTHR45138:SF9">
    <property type="entry name" value="DIGUANYLATE CYCLASE DGCM-RELATED"/>
    <property type="match status" value="1"/>
</dbReference>
<reference evidence="3 4" key="1">
    <citation type="submission" date="2018-06" db="EMBL/GenBank/DDBJ databases">
        <authorList>
            <consortium name="Pathogen Informatics"/>
            <person name="Doyle S."/>
        </authorList>
    </citation>
    <scope>NUCLEOTIDE SEQUENCE [LARGE SCALE GENOMIC DNA]</scope>
    <source>
        <strain evidence="3 4">NCTC13163</strain>
    </source>
</reference>
<dbReference type="Pfam" id="PF00990">
    <property type="entry name" value="GGDEF"/>
    <property type="match status" value="1"/>
</dbReference>
<accession>A0A377FV59</accession>
<dbReference type="GO" id="GO:0005886">
    <property type="term" value="C:plasma membrane"/>
    <property type="evidence" value="ECO:0007669"/>
    <property type="project" value="TreeGrafter"/>
</dbReference>
<dbReference type="STRING" id="1397694.GCA_000702585_02100"/>